<reference evidence="1 2" key="1">
    <citation type="journal article" date="2023" name="Arcadia Sci">
        <title>De novo assembly of a long-read Amblyomma americanum tick genome.</title>
        <authorList>
            <person name="Chou S."/>
            <person name="Poskanzer K.E."/>
            <person name="Rollins M."/>
            <person name="Thuy-Boun P.S."/>
        </authorList>
    </citation>
    <scope>NUCLEOTIDE SEQUENCE [LARGE SCALE GENOMIC DNA]</scope>
    <source>
        <strain evidence="1">F_SG_1</strain>
        <tissue evidence="1">Salivary glands</tissue>
    </source>
</reference>
<dbReference type="EMBL" id="JARKHS020011550">
    <property type="protein sequence ID" value="KAK8777701.1"/>
    <property type="molecule type" value="Genomic_DNA"/>
</dbReference>
<dbReference type="AlphaFoldDB" id="A0AAQ4ESJ6"/>
<name>A0AAQ4ESJ6_AMBAM</name>
<evidence type="ECO:0000313" key="1">
    <source>
        <dbReference type="EMBL" id="KAK8777701.1"/>
    </source>
</evidence>
<sequence length="90" mass="10121">NQRSMSREAELHYKDEIFNLKKQLALHSNCSVTLEMRKKEKDGLKNQRKPTTEIVPQVPTAIAFPSALALPAHLSLVVATKDSLPRSILK</sequence>
<feature type="non-terminal residue" evidence="1">
    <location>
        <position position="1"/>
    </location>
</feature>
<proteinExistence type="predicted"/>
<organism evidence="1 2">
    <name type="scientific">Amblyomma americanum</name>
    <name type="common">Lone star tick</name>
    <dbReference type="NCBI Taxonomy" id="6943"/>
    <lineage>
        <taxon>Eukaryota</taxon>
        <taxon>Metazoa</taxon>
        <taxon>Ecdysozoa</taxon>
        <taxon>Arthropoda</taxon>
        <taxon>Chelicerata</taxon>
        <taxon>Arachnida</taxon>
        <taxon>Acari</taxon>
        <taxon>Parasitiformes</taxon>
        <taxon>Ixodida</taxon>
        <taxon>Ixodoidea</taxon>
        <taxon>Ixodidae</taxon>
        <taxon>Amblyomminae</taxon>
        <taxon>Amblyomma</taxon>
    </lineage>
</organism>
<dbReference type="Proteomes" id="UP001321473">
    <property type="component" value="Unassembled WGS sequence"/>
</dbReference>
<comment type="caution">
    <text evidence="1">The sequence shown here is derived from an EMBL/GenBank/DDBJ whole genome shotgun (WGS) entry which is preliminary data.</text>
</comment>
<keyword evidence="2" id="KW-1185">Reference proteome</keyword>
<protein>
    <submittedName>
        <fullName evidence="1">Uncharacterized protein</fullName>
    </submittedName>
</protein>
<evidence type="ECO:0000313" key="2">
    <source>
        <dbReference type="Proteomes" id="UP001321473"/>
    </source>
</evidence>
<gene>
    <name evidence="1" type="ORF">V5799_020960</name>
</gene>
<accession>A0AAQ4ESJ6</accession>